<dbReference type="SUPFAM" id="SSF144052">
    <property type="entry name" value="Thermophilic metalloprotease-like"/>
    <property type="match status" value="1"/>
</dbReference>
<dbReference type="RefSeq" id="WP_093882902.1">
    <property type="nucleotide sequence ID" value="NZ_FOBS01000007.1"/>
</dbReference>
<dbReference type="PANTHER" id="PTHR34448:SF1">
    <property type="entry name" value="BLL6088 PROTEIN"/>
    <property type="match status" value="1"/>
</dbReference>
<evidence type="ECO:0000256" key="7">
    <source>
        <dbReference type="ARBA" id="ARBA00022723"/>
    </source>
</evidence>
<dbReference type="EMBL" id="FOBS01000007">
    <property type="protein sequence ID" value="SEM22462.1"/>
    <property type="molecule type" value="Genomic_DNA"/>
</dbReference>
<dbReference type="Proteomes" id="UP000198744">
    <property type="component" value="Unassembled WGS sequence"/>
</dbReference>
<evidence type="ECO:0000256" key="1">
    <source>
        <dbReference type="ARBA" id="ARBA00001941"/>
    </source>
</evidence>
<dbReference type="STRING" id="43775.SAMN04489760_10731"/>
<reference evidence="10 11" key="1">
    <citation type="submission" date="2016-10" db="EMBL/GenBank/DDBJ databases">
        <authorList>
            <person name="de Groot N.N."/>
        </authorList>
    </citation>
    <scope>NUCLEOTIDE SEQUENCE [LARGE SCALE GENOMIC DNA]</scope>
    <source>
        <strain evidence="10 11">DSM 8423</strain>
    </source>
</reference>
<name>A0A1H7WLD8_9BACT</name>
<keyword evidence="5 10" id="KW-0031">Aminopeptidase</keyword>
<comment type="cofactor">
    <cofactor evidence="2">
        <name>Mg(2+)</name>
        <dbReference type="ChEBI" id="CHEBI:18420"/>
    </cofactor>
</comment>
<keyword evidence="7" id="KW-0479">Metal-binding</keyword>
<gene>
    <name evidence="10" type="ORF">SAMN04489760_10731</name>
</gene>
<accession>A0A1H7WLD8</accession>
<dbReference type="GO" id="GO:0004177">
    <property type="term" value="F:aminopeptidase activity"/>
    <property type="evidence" value="ECO:0007669"/>
    <property type="project" value="UniProtKB-KW"/>
</dbReference>
<evidence type="ECO:0000256" key="6">
    <source>
        <dbReference type="ARBA" id="ARBA00022670"/>
    </source>
</evidence>
<keyword evidence="11" id="KW-1185">Reference proteome</keyword>
<keyword evidence="6" id="KW-0645">Protease</keyword>
<comment type="cofactor">
    <cofactor evidence="1">
        <name>Co(2+)</name>
        <dbReference type="ChEBI" id="CHEBI:48828"/>
    </cofactor>
</comment>
<dbReference type="OrthoDB" id="9803993at2"/>
<dbReference type="Gene3D" id="3.40.1830.10">
    <property type="entry name" value="Thermophilic metalloprotease (M29)"/>
    <property type="match status" value="1"/>
</dbReference>
<comment type="similarity">
    <text evidence="4">Belongs to the peptidase M29 family.</text>
</comment>
<keyword evidence="8" id="KW-0378">Hydrolase</keyword>
<evidence type="ECO:0000313" key="10">
    <source>
        <dbReference type="EMBL" id="SEM22462.1"/>
    </source>
</evidence>
<dbReference type="AlphaFoldDB" id="A0A1H7WLD8"/>
<dbReference type="PANTHER" id="PTHR34448">
    <property type="entry name" value="AMINOPEPTIDASE"/>
    <property type="match status" value="1"/>
</dbReference>
<sequence length="399" mass="45420">MLTSEVLEKYAEVLVWGLTTARKQKFKKGDIVLIQFDLPALSLAEVLYAKLIDRGMNALQRMSLTSSMEHAFYSRSNPKQLVFIPPGEKELYGHLNGRIYLHAPESLTHLADVDPAVIAKAQLSRKPLRDIFNEREDQGVYAWTLCTVPTEDMAKKAGLSLEDYTVQLIRACYLDEERPVEKWTSIYREVGEIKAWLNRLPVRAFRVASDHMDLRITPGDRRKWIGISGHNIPSFEIFLSPDWRGTEGTYYANQPSFRMGNYVEGVRLRFEKGRAVSVEAQKGQDFTVKQLAMDRGAAQVGEFSLTDRRFSRIDRFMADTLFDENYGGDYGNCHIAVGASYSDTYAGDPAELDKKKKRTLGFNDSALHWDLVNTEPKAVTAELTTGEKILIYENGEFRY</sequence>
<dbReference type="InterPro" id="IPR000787">
    <property type="entry name" value="Peptidase_M29"/>
</dbReference>
<dbReference type="InterPro" id="IPR052170">
    <property type="entry name" value="M29_Exopeptidase"/>
</dbReference>
<proteinExistence type="inferred from homology"/>
<dbReference type="InterPro" id="IPR035097">
    <property type="entry name" value="M29_N-terminal"/>
</dbReference>
<keyword evidence="9" id="KW-0482">Metalloprotease</keyword>
<dbReference type="Pfam" id="PF02073">
    <property type="entry name" value="Peptidase_M29"/>
    <property type="match status" value="1"/>
</dbReference>
<protein>
    <submittedName>
        <fullName evidence="10">Leucyl aminopeptidase (Aminopeptidase T)</fullName>
    </submittedName>
</protein>
<evidence type="ECO:0000256" key="4">
    <source>
        <dbReference type="ARBA" id="ARBA00008236"/>
    </source>
</evidence>
<comment type="cofactor">
    <cofactor evidence="3">
        <name>Zn(2+)</name>
        <dbReference type="ChEBI" id="CHEBI:29105"/>
    </cofactor>
</comment>
<dbReference type="GO" id="GO:0046872">
    <property type="term" value="F:metal ion binding"/>
    <property type="evidence" value="ECO:0007669"/>
    <property type="project" value="UniProtKB-KW"/>
</dbReference>
<evidence type="ECO:0000313" key="11">
    <source>
        <dbReference type="Proteomes" id="UP000198744"/>
    </source>
</evidence>
<dbReference type="GO" id="GO:0008237">
    <property type="term" value="F:metallopeptidase activity"/>
    <property type="evidence" value="ECO:0007669"/>
    <property type="project" value="UniProtKB-KW"/>
</dbReference>
<dbReference type="GO" id="GO:0006508">
    <property type="term" value="P:proteolysis"/>
    <property type="evidence" value="ECO:0007669"/>
    <property type="project" value="UniProtKB-KW"/>
</dbReference>
<evidence type="ECO:0000256" key="5">
    <source>
        <dbReference type="ARBA" id="ARBA00022438"/>
    </source>
</evidence>
<evidence type="ECO:0000256" key="3">
    <source>
        <dbReference type="ARBA" id="ARBA00001947"/>
    </source>
</evidence>
<evidence type="ECO:0000256" key="8">
    <source>
        <dbReference type="ARBA" id="ARBA00022801"/>
    </source>
</evidence>
<evidence type="ECO:0000256" key="2">
    <source>
        <dbReference type="ARBA" id="ARBA00001946"/>
    </source>
</evidence>
<evidence type="ECO:0000256" key="9">
    <source>
        <dbReference type="ARBA" id="ARBA00023049"/>
    </source>
</evidence>
<organism evidence="10 11">
    <name type="scientific">Syntrophus gentianae</name>
    <dbReference type="NCBI Taxonomy" id="43775"/>
    <lineage>
        <taxon>Bacteria</taxon>
        <taxon>Pseudomonadati</taxon>
        <taxon>Thermodesulfobacteriota</taxon>
        <taxon>Syntrophia</taxon>
        <taxon>Syntrophales</taxon>
        <taxon>Syntrophaceae</taxon>
        <taxon>Syntrophus</taxon>
    </lineage>
</organism>